<protein>
    <submittedName>
        <fullName evidence="1">Uncharacterized protein</fullName>
    </submittedName>
</protein>
<name>A0AAP2CGI2_9BACT</name>
<evidence type="ECO:0000313" key="2">
    <source>
        <dbReference type="Proteomes" id="UP001319104"/>
    </source>
</evidence>
<keyword evidence="2" id="KW-1185">Reference proteome</keyword>
<reference evidence="1 2" key="1">
    <citation type="submission" date="2021-05" db="EMBL/GenBank/DDBJ databases">
        <authorList>
            <person name="Zhang Z.D."/>
            <person name="Osman G."/>
        </authorList>
    </citation>
    <scope>NUCLEOTIDE SEQUENCE [LARGE SCALE GENOMIC DNA]</scope>
    <source>
        <strain evidence="1 2">KCTC 32217</strain>
    </source>
</reference>
<dbReference type="Proteomes" id="UP001319104">
    <property type="component" value="Unassembled WGS sequence"/>
</dbReference>
<evidence type="ECO:0000313" key="1">
    <source>
        <dbReference type="EMBL" id="MBS9523390.1"/>
    </source>
</evidence>
<organism evidence="1 2">
    <name type="scientific">Litoribacter ruber</name>
    <dbReference type="NCBI Taxonomy" id="702568"/>
    <lineage>
        <taxon>Bacteria</taxon>
        <taxon>Pseudomonadati</taxon>
        <taxon>Bacteroidota</taxon>
        <taxon>Cytophagia</taxon>
        <taxon>Cytophagales</taxon>
        <taxon>Cyclobacteriaceae</taxon>
        <taxon>Litoribacter</taxon>
    </lineage>
</organism>
<dbReference type="EMBL" id="JAHCMY010000002">
    <property type="protein sequence ID" value="MBS9523390.1"/>
    <property type="molecule type" value="Genomic_DNA"/>
</dbReference>
<sequence>MKRILWLVFLVTLGHDLAAQEFLHFTDFYVSGGYRNQPYKALNQRLQNAGYQDFGEHAGIVGIGINHFNSSRWGLFAESELTLHKKRSSNDEVNYRYLPLHVTAGVQYRLFPERGFSQWNFYPRLGLFYGTTSLDLLANNLNRDFDDNITGAMNSSFLYQRNYGLNFSLNADKIIGAFIKPTTQVGIYSRFSLQAGYIWNVLNSRTKLRRNFNPDIRDDFAIRNSPTFDPSAFYIKANIGLGKFKRTIKSEKEADY</sequence>
<proteinExistence type="predicted"/>
<accession>A0AAP2CGI2</accession>
<gene>
    <name evidence="1" type="ORF">KI659_05090</name>
</gene>
<dbReference type="RefSeq" id="WP_213944287.1">
    <property type="nucleotide sequence ID" value="NZ_JAHBGI010000011.1"/>
</dbReference>
<dbReference type="AlphaFoldDB" id="A0AAP2CGI2"/>
<comment type="caution">
    <text evidence="1">The sequence shown here is derived from an EMBL/GenBank/DDBJ whole genome shotgun (WGS) entry which is preliminary data.</text>
</comment>